<keyword evidence="3" id="KW-0804">Transcription</keyword>
<dbReference type="SUPFAM" id="SSF46785">
    <property type="entry name" value="Winged helix' DNA-binding domain"/>
    <property type="match status" value="1"/>
</dbReference>
<dbReference type="InterPro" id="IPR002577">
    <property type="entry name" value="HTH_HxlR"/>
</dbReference>
<evidence type="ECO:0000256" key="3">
    <source>
        <dbReference type="ARBA" id="ARBA00023163"/>
    </source>
</evidence>
<protein>
    <submittedName>
        <fullName evidence="5">Transcriptional regulator</fullName>
    </submittedName>
</protein>
<keyword evidence="2" id="KW-0238">DNA-binding</keyword>
<keyword evidence="1" id="KW-0805">Transcription regulation</keyword>
<dbReference type="Pfam" id="PF01638">
    <property type="entry name" value="HxlR"/>
    <property type="match status" value="1"/>
</dbReference>
<sequence>MSNNQIHEQRRFAIDGIKNTGFYYTKSLVDGKYKLPILYCLQLDGPTRYNELQRKMETATFRSLSKALKELESDGLIIRKDYGEIPPRVEYSLSERGKSLEPVLDAFCLWGQEHRND</sequence>
<evidence type="ECO:0000256" key="2">
    <source>
        <dbReference type="ARBA" id="ARBA00023125"/>
    </source>
</evidence>
<evidence type="ECO:0000259" key="4">
    <source>
        <dbReference type="PROSITE" id="PS51118"/>
    </source>
</evidence>
<comment type="caution">
    <text evidence="5">The sequence shown here is derived from an EMBL/GenBank/DDBJ whole genome shotgun (WGS) entry which is preliminary data.</text>
</comment>
<gene>
    <name evidence="5" type="ORF">DW914_13125</name>
</gene>
<dbReference type="Gene3D" id="1.10.10.10">
    <property type="entry name" value="Winged helix-like DNA-binding domain superfamily/Winged helix DNA-binding domain"/>
    <property type="match status" value="1"/>
</dbReference>
<dbReference type="PROSITE" id="PS51118">
    <property type="entry name" value="HTH_HXLR"/>
    <property type="match status" value="1"/>
</dbReference>
<reference evidence="5 6" key="1">
    <citation type="submission" date="2018-08" db="EMBL/GenBank/DDBJ databases">
        <title>A genome reference for cultivated species of the human gut microbiota.</title>
        <authorList>
            <person name="Zou Y."/>
            <person name="Xue W."/>
            <person name="Luo G."/>
        </authorList>
    </citation>
    <scope>NUCLEOTIDE SEQUENCE [LARGE SCALE GENOMIC DNA]</scope>
    <source>
        <strain evidence="5 6">AM42-1AC</strain>
    </source>
</reference>
<feature type="domain" description="HTH hxlR-type" evidence="4">
    <location>
        <begin position="20"/>
        <end position="117"/>
    </location>
</feature>
<dbReference type="EMBL" id="QSFX01000026">
    <property type="protein sequence ID" value="RHA86112.1"/>
    <property type="molecule type" value="Genomic_DNA"/>
</dbReference>
<dbReference type="PANTHER" id="PTHR33204">
    <property type="entry name" value="TRANSCRIPTIONAL REGULATOR, MARR FAMILY"/>
    <property type="match status" value="1"/>
</dbReference>
<dbReference type="InterPro" id="IPR036388">
    <property type="entry name" value="WH-like_DNA-bd_sf"/>
</dbReference>
<dbReference type="AlphaFoldDB" id="A0A3R6DMA5"/>
<evidence type="ECO:0000256" key="1">
    <source>
        <dbReference type="ARBA" id="ARBA00023015"/>
    </source>
</evidence>
<name>A0A3R6DMA5_9FIRM</name>
<dbReference type="PANTHER" id="PTHR33204:SF29">
    <property type="entry name" value="TRANSCRIPTIONAL REGULATOR"/>
    <property type="match status" value="1"/>
</dbReference>
<accession>A0A3R6DMA5</accession>
<evidence type="ECO:0000313" key="5">
    <source>
        <dbReference type="EMBL" id="RHA86112.1"/>
    </source>
</evidence>
<evidence type="ECO:0000313" key="6">
    <source>
        <dbReference type="Proteomes" id="UP000283492"/>
    </source>
</evidence>
<organism evidence="5 6">
    <name type="scientific">Roseburia inulinivorans</name>
    <dbReference type="NCBI Taxonomy" id="360807"/>
    <lineage>
        <taxon>Bacteria</taxon>
        <taxon>Bacillati</taxon>
        <taxon>Bacillota</taxon>
        <taxon>Clostridia</taxon>
        <taxon>Lachnospirales</taxon>
        <taxon>Lachnospiraceae</taxon>
        <taxon>Roseburia</taxon>
    </lineage>
</organism>
<dbReference type="InterPro" id="IPR036390">
    <property type="entry name" value="WH_DNA-bd_sf"/>
</dbReference>
<dbReference type="GO" id="GO:0003677">
    <property type="term" value="F:DNA binding"/>
    <property type="evidence" value="ECO:0007669"/>
    <property type="project" value="UniProtKB-KW"/>
</dbReference>
<proteinExistence type="predicted"/>
<dbReference type="Proteomes" id="UP000283492">
    <property type="component" value="Unassembled WGS sequence"/>
</dbReference>
<dbReference type="RefSeq" id="WP_118582738.1">
    <property type="nucleotide sequence ID" value="NZ_CABJFX010000026.1"/>
</dbReference>